<dbReference type="OrthoDB" id="1701437at2759"/>
<organism evidence="19 20">
    <name type="scientific">Leucocoprinus leucothites</name>
    <dbReference type="NCBI Taxonomy" id="201217"/>
    <lineage>
        <taxon>Eukaryota</taxon>
        <taxon>Fungi</taxon>
        <taxon>Dikarya</taxon>
        <taxon>Basidiomycota</taxon>
        <taxon>Agaricomycotina</taxon>
        <taxon>Agaricomycetes</taxon>
        <taxon>Agaricomycetidae</taxon>
        <taxon>Agaricales</taxon>
        <taxon>Agaricineae</taxon>
        <taxon>Agaricaceae</taxon>
        <taxon>Leucocoprinus</taxon>
    </lineage>
</organism>
<keyword evidence="5" id="KW-0808">Transferase</keyword>
<gene>
    <name evidence="19" type="ORF">D9756_000498</name>
</gene>
<dbReference type="Proteomes" id="UP000559027">
    <property type="component" value="Unassembled WGS sequence"/>
</dbReference>
<reference evidence="19 20" key="1">
    <citation type="journal article" date="2020" name="ISME J.">
        <title>Uncovering the hidden diversity of litter-decomposition mechanisms in mushroom-forming fungi.</title>
        <authorList>
            <person name="Floudas D."/>
            <person name="Bentzer J."/>
            <person name="Ahren D."/>
            <person name="Johansson T."/>
            <person name="Persson P."/>
            <person name="Tunlid A."/>
        </authorList>
    </citation>
    <scope>NUCLEOTIDE SEQUENCE [LARGE SCALE GENOMIC DNA]</scope>
    <source>
        <strain evidence="19 20">CBS 146.42</strain>
    </source>
</reference>
<dbReference type="PANTHER" id="PTHR48178:SF1">
    <property type="entry name" value="PEROXISOME BIOGENESIS FACTOR 2"/>
    <property type="match status" value="1"/>
</dbReference>
<evidence type="ECO:0000256" key="12">
    <source>
        <dbReference type="ARBA" id="ARBA00022989"/>
    </source>
</evidence>
<accession>A0A8H5GF41</accession>
<comment type="subcellular location">
    <subcellularLocation>
        <location evidence="1">Peroxisome membrane</location>
        <topology evidence="1">Multi-pass membrane protein</topology>
    </subcellularLocation>
</comment>
<keyword evidence="20" id="KW-1185">Reference proteome</keyword>
<evidence type="ECO:0000256" key="1">
    <source>
        <dbReference type="ARBA" id="ARBA00004585"/>
    </source>
</evidence>
<keyword evidence="6" id="KW-0812">Transmembrane</keyword>
<evidence type="ECO:0000256" key="6">
    <source>
        <dbReference type="ARBA" id="ARBA00022692"/>
    </source>
</evidence>
<evidence type="ECO:0000256" key="15">
    <source>
        <dbReference type="ARBA" id="ARBA00032511"/>
    </source>
</evidence>
<dbReference type="GO" id="GO:0016562">
    <property type="term" value="P:protein import into peroxisome matrix, receptor recycling"/>
    <property type="evidence" value="ECO:0007669"/>
    <property type="project" value="UniProtKB-ARBA"/>
</dbReference>
<keyword evidence="9" id="KW-0833">Ubl conjugation pathway</keyword>
<dbReference type="InterPro" id="IPR006845">
    <property type="entry name" value="Pex_N"/>
</dbReference>
<evidence type="ECO:0000256" key="4">
    <source>
        <dbReference type="ARBA" id="ARBA00022448"/>
    </source>
</evidence>
<comment type="pathway">
    <text evidence="2">Protein modification; protein ubiquitination.</text>
</comment>
<sequence length="434" mass="48645">MTGSTTLLEHVWQSAAPRIASIHASLSSTEVPEQRAMRVGQLDAELLDQELAGILQEPIIKALSLLNYSIKARIEPELTLLVQLLLYKLSVWDSGGSYGARLQDIRYVTPLIPGRPLAPSGLPRVTLLCHGSLTILIPYLHSRLRLHALSQAWPDAPSSDRRRRAWDTLTSTESLHTLFGLLNFIAFLWNGRYRTLADRLLHMRLVPSRGQVKRDISYEFMNRQMVWHAFTEFLLFLLPLLHTRTVRRRVYRILSFLNPSNLALLVPASIIPRIGFPDSQKTSLTAKKRGKFWSLPVDQCAICAENASFSLNVSSPTNMFTALVPQTTSSAEGSEHEPPAYPINIPYVASCGDIYCYSCIAERLMKAADDLDKEHGWECLRCTEEVTSVDRYEVEVQGIESGSDYEFSSDIDIDATDMSGSMGSYSESGLSDDY</sequence>
<dbReference type="AlphaFoldDB" id="A0A8H5GF41"/>
<proteinExistence type="inferred from homology"/>
<name>A0A8H5GF41_9AGAR</name>
<evidence type="ECO:0000256" key="14">
    <source>
        <dbReference type="ARBA" id="ARBA00023140"/>
    </source>
</evidence>
<comment type="catalytic activity">
    <reaction evidence="16">
        <text>[E2 ubiquitin-conjugating enzyme]-S-ubiquitinyl-L-cysteine + [acceptor protein]-L-cysteine = [E2 ubiquitin-conjugating enzyme]-L-cysteine + [acceptor protein]-S-ubiquitinyl-L-cysteine.</text>
        <dbReference type="EC" id="2.3.2.36"/>
    </reaction>
</comment>
<dbReference type="InterPro" id="IPR025654">
    <property type="entry name" value="PEX2/10"/>
</dbReference>
<evidence type="ECO:0000256" key="17">
    <source>
        <dbReference type="ARBA" id="ARBA00034523"/>
    </source>
</evidence>
<evidence type="ECO:0000256" key="3">
    <source>
        <dbReference type="ARBA" id="ARBA00008704"/>
    </source>
</evidence>
<keyword evidence="11" id="KW-0653">Protein transport</keyword>
<dbReference type="GO" id="GO:0016567">
    <property type="term" value="P:protein ubiquitination"/>
    <property type="evidence" value="ECO:0007669"/>
    <property type="project" value="UniProtKB-ARBA"/>
</dbReference>
<evidence type="ECO:0000256" key="16">
    <source>
        <dbReference type="ARBA" id="ARBA00034438"/>
    </source>
</evidence>
<dbReference type="PANTHER" id="PTHR48178">
    <property type="entry name" value="PEROXISOME BIOGENESIS FACTOR 2"/>
    <property type="match status" value="1"/>
</dbReference>
<keyword evidence="4" id="KW-0813">Transport</keyword>
<evidence type="ECO:0000256" key="9">
    <source>
        <dbReference type="ARBA" id="ARBA00022786"/>
    </source>
</evidence>
<dbReference type="EC" id="2.3.2.36" evidence="17"/>
<keyword evidence="14" id="KW-0576">Peroxisome</keyword>
<evidence type="ECO:0000256" key="2">
    <source>
        <dbReference type="ARBA" id="ARBA00004906"/>
    </source>
</evidence>
<evidence type="ECO:0000313" key="19">
    <source>
        <dbReference type="EMBL" id="KAF5363644.1"/>
    </source>
</evidence>
<dbReference type="GO" id="GO:0005778">
    <property type="term" value="C:peroxisomal membrane"/>
    <property type="evidence" value="ECO:0007669"/>
    <property type="project" value="UniProtKB-SubCell"/>
</dbReference>
<dbReference type="EMBL" id="JAACJO010000001">
    <property type="protein sequence ID" value="KAF5363644.1"/>
    <property type="molecule type" value="Genomic_DNA"/>
</dbReference>
<feature type="domain" description="Pex N-terminal" evidence="18">
    <location>
        <begin position="48"/>
        <end position="253"/>
    </location>
</feature>
<keyword evidence="10" id="KW-0862">Zinc</keyword>
<keyword evidence="13" id="KW-0472">Membrane</keyword>
<comment type="similarity">
    <text evidence="3">Belongs to the pex2/pex10/pex12 family.</text>
</comment>
<comment type="caution">
    <text evidence="19">The sequence shown here is derived from an EMBL/GenBank/DDBJ whole genome shotgun (WGS) entry which is preliminary data.</text>
</comment>
<evidence type="ECO:0000256" key="13">
    <source>
        <dbReference type="ARBA" id="ARBA00023136"/>
    </source>
</evidence>
<evidence type="ECO:0000256" key="7">
    <source>
        <dbReference type="ARBA" id="ARBA00022723"/>
    </source>
</evidence>
<evidence type="ECO:0000256" key="10">
    <source>
        <dbReference type="ARBA" id="ARBA00022833"/>
    </source>
</evidence>
<evidence type="ECO:0000256" key="11">
    <source>
        <dbReference type="ARBA" id="ARBA00022927"/>
    </source>
</evidence>
<protein>
    <recommendedName>
        <fullName evidence="17">RING-type E3 ubiquitin transferase (cysteine targeting)</fullName>
        <ecNumber evidence="17">2.3.2.36</ecNumber>
    </recommendedName>
    <alternativeName>
        <fullName evidence="15">Peroxin-2</fullName>
    </alternativeName>
</protein>
<evidence type="ECO:0000256" key="5">
    <source>
        <dbReference type="ARBA" id="ARBA00022679"/>
    </source>
</evidence>
<keyword evidence="8" id="KW-0863">Zinc-finger</keyword>
<dbReference type="Pfam" id="PF04757">
    <property type="entry name" value="Pex2_Pex12"/>
    <property type="match status" value="1"/>
</dbReference>
<evidence type="ECO:0000313" key="20">
    <source>
        <dbReference type="Proteomes" id="UP000559027"/>
    </source>
</evidence>
<evidence type="ECO:0000256" key="8">
    <source>
        <dbReference type="ARBA" id="ARBA00022771"/>
    </source>
</evidence>
<keyword evidence="7" id="KW-0479">Metal-binding</keyword>
<dbReference type="GO" id="GO:0008270">
    <property type="term" value="F:zinc ion binding"/>
    <property type="evidence" value="ECO:0007669"/>
    <property type="project" value="UniProtKB-KW"/>
</dbReference>
<dbReference type="GO" id="GO:0061630">
    <property type="term" value="F:ubiquitin protein ligase activity"/>
    <property type="evidence" value="ECO:0007669"/>
    <property type="project" value="UniProtKB-EC"/>
</dbReference>
<keyword evidence="12" id="KW-1133">Transmembrane helix</keyword>
<evidence type="ECO:0000259" key="18">
    <source>
        <dbReference type="Pfam" id="PF04757"/>
    </source>
</evidence>